<feature type="domain" description="F-box" evidence="1">
    <location>
        <begin position="33"/>
        <end position="90"/>
    </location>
</feature>
<sequence>MALDTIELFCETPPHFRYELIPNSEQTCSRIEHFQILDLPFEITAEIFSHFLPQDPLRSLPGLQSPTLLCQVCRQWREIAISAPWLWKSLQLDLVPEFLPQQLQVLRTWLKRSGSCPLSIGITYKAAEPGLTSPPVDNFIQELMLHSKRWQSMEMNLPFEVLHLIHGEMPQLLALTIGPNAVPEPPPQHPLRLFHSSPHLEHIVLSRFFQPCAIQLCWENCTNLEGLFLYVDECFVILTQAINIVCFKATIESGGDIVAPMPALVHLESLLLLPGETEPDDSQMRLLDALKLPALRNLSVSELWFTPSPAASINKLISRSGCHIRELCITESRYDGARWQYYLNGSNLHHAESKGMGSIGQMEEVMLSMRGYRG</sequence>
<dbReference type="AlphaFoldDB" id="A0A8H6Z3F1"/>
<dbReference type="SUPFAM" id="SSF81383">
    <property type="entry name" value="F-box domain"/>
    <property type="match status" value="1"/>
</dbReference>
<reference evidence="2" key="1">
    <citation type="submission" date="2020-05" db="EMBL/GenBank/DDBJ databases">
        <title>Mycena genomes resolve the evolution of fungal bioluminescence.</title>
        <authorList>
            <person name="Tsai I.J."/>
        </authorList>
    </citation>
    <scope>NUCLEOTIDE SEQUENCE</scope>
    <source>
        <strain evidence="2">CCC161011</strain>
    </source>
</reference>
<accession>A0A8H6Z3F1</accession>
<comment type="caution">
    <text evidence="2">The sequence shown here is derived from an EMBL/GenBank/DDBJ whole genome shotgun (WGS) entry which is preliminary data.</text>
</comment>
<dbReference type="PROSITE" id="PS50181">
    <property type="entry name" value="FBOX"/>
    <property type="match status" value="1"/>
</dbReference>
<keyword evidence="3" id="KW-1185">Reference proteome</keyword>
<organism evidence="2 3">
    <name type="scientific">Mycena venus</name>
    <dbReference type="NCBI Taxonomy" id="2733690"/>
    <lineage>
        <taxon>Eukaryota</taxon>
        <taxon>Fungi</taxon>
        <taxon>Dikarya</taxon>
        <taxon>Basidiomycota</taxon>
        <taxon>Agaricomycotina</taxon>
        <taxon>Agaricomycetes</taxon>
        <taxon>Agaricomycetidae</taxon>
        <taxon>Agaricales</taxon>
        <taxon>Marasmiineae</taxon>
        <taxon>Mycenaceae</taxon>
        <taxon>Mycena</taxon>
    </lineage>
</organism>
<dbReference type="Gene3D" id="1.20.1280.50">
    <property type="match status" value="1"/>
</dbReference>
<dbReference type="Pfam" id="PF12937">
    <property type="entry name" value="F-box-like"/>
    <property type="match status" value="1"/>
</dbReference>
<evidence type="ECO:0000259" key="1">
    <source>
        <dbReference type="PROSITE" id="PS50181"/>
    </source>
</evidence>
<evidence type="ECO:0000313" key="2">
    <source>
        <dbReference type="EMBL" id="KAF7371883.1"/>
    </source>
</evidence>
<dbReference type="InterPro" id="IPR036047">
    <property type="entry name" value="F-box-like_dom_sf"/>
</dbReference>
<protein>
    <recommendedName>
        <fullName evidence="1">F-box domain-containing protein</fullName>
    </recommendedName>
</protein>
<dbReference type="Proteomes" id="UP000620124">
    <property type="component" value="Unassembled WGS sequence"/>
</dbReference>
<evidence type="ECO:0000313" key="3">
    <source>
        <dbReference type="Proteomes" id="UP000620124"/>
    </source>
</evidence>
<proteinExistence type="predicted"/>
<dbReference type="EMBL" id="JACAZI010000001">
    <property type="protein sequence ID" value="KAF7371883.1"/>
    <property type="molecule type" value="Genomic_DNA"/>
</dbReference>
<dbReference type="OrthoDB" id="3270987at2759"/>
<dbReference type="CDD" id="cd09917">
    <property type="entry name" value="F-box_SF"/>
    <property type="match status" value="1"/>
</dbReference>
<name>A0A8H6Z3F1_9AGAR</name>
<dbReference type="InterPro" id="IPR001810">
    <property type="entry name" value="F-box_dom"/>
</dbReference>
<gene>
    <name evidence="2" type="ORF">MVEN_00045500</name>
</gene>